<sequence length="502" mass="56476">MEPARQSQGPRQPWKTEPSWDSEEWGRPAPTVCSKRKVEESPDCNMASKSVFRADEAVAGQPQAVKVEPSNKHERDGMSEVPDFQPKKKAIWKLLGSTSYPLVPKWTACKEDSQGAYSFPGYRNQNIKTYQGWKTRNEESSAALVTTSDFCKLKKELNTKPKAVFSPMLNSLLTIKSPVSEPIQDITQKPVFNHCSNELIASLKDDPDKPPTMSSVQSTPSATSSKLRGPYRTKANPNVKHSTENNRSVSDPSSSHEVVLNSCAAQVNSSVSGSEENALPSESEKSSDQKFTPESRFLLIDDQGVPYTMMKREMENKPKAESAAVADEKPAAPKKLHYCLVCYRTFLYLSDLERHSITHSEHKPFECKACGKTFKRSSHLQRHKHIHTGERPFLCPICQKGFRESGELHRHQRVHTGEKPFQCELCHLRFTERNTLRRHIRRKHTLDNLFQQDGDNLSDWGEAFTETADEEEDKKASSDQALSDNNQKPPSSSTPSSSSSPN</sequence>
<reference evidence="10" key="1">
    <citation type="journal article" date="2022" name="bioRxiv">
        <title>Sequencing and chromosome-scale assembly of the giantPleurodeles waltlgenome.</title>
        <authorList>
            <person name="Brown T."/>
            <person name="Elewa A."/>
            <person name="Iarovenko S."/>
            <person name="Subramanian E."/>
            <person name="Araus A.J."/>
            <person name="Petzold A."/>
            <person name="Susuki M."/>
            <person name="Suzuki K.-i.T."/>
            <person name="Hayashi T."/>
            <person name="Toyoda A."/>
            <person name="Oliveira C."/>
            <person name="Osipova E."/>
            <person name="Leigh N.D."/>
            <person name="Simon A."/>
            <person name="Yun M.H."/>
        </authorList>
    </citation>
    <scope>NUCLEOTIDE SEQUENCE</scope>
    <source>
        <strain evidence="10">20211129_DDA</strain>
        <tissue evidence="10">Liver</tissue>
    </source>
</reference>
<keyword evidence="6" id="KW-0539">Nucleus</keyword>
<feature type="domain" description="C2H2-type" evidence="9">
    <location>
        <begin position="393"/>
        <end position="420"/>
    </location>
</feature>
<feature type="compositionally biased region" description="Polar residues" evidence="8">
    <location>
        <begin position="235"/>
        <end position="256"/>
    </location>
</feature>
<evidence type="ECO:0000256" key="1">
    <source>
        <dbReference type="ARBA" id="ARBA00004123"/>
    </source>
</evidence>
<evidence type="ECO:0000256" key="6">
    <source>
        <dbReference type="ARBA" id="ARBA00023242"/>
    </source>
</evidence>
<keyword evidence="5" id="KW-0862">Zinc</keyword>
<dbReference type="Pfam" id="PF00096">
    <property type="entry name" value="zf-C2H2"/>
    <property type="match status" value="3"/>
</dbReference>
<feature type="compositionally biased region" description="Polar residues" evidence="8">
    <location>
        <begin position="478"/>
        <end position="488"/>
    </location>
</feature>
<feature type="domain" description="C2H2-type" evidence="9">
    <location>
        <begin position="365"/>
        <end position="392"/>
    </location>
</feature>
<feature type="compositionally biased region" description="Low complexity" evidence="8">
    <location>
        <begin position="214"/>
        <end position="225"/>
    </location>
</feature>
<dbReference type="PROSITE" id="PS00028">
    <property type="entry name" value="ZINC_FINGER_C2H2_1"/>
    <property type="match status" value="4"/>
</dbReference>
<keyword evidence="3" id="KW-0677">Repeat</keyword>
<feature type="compositionally biased region" description="Basic and acidic residues" evidence="8">
    <location>
        <begin position="282"/>
        <end position="293"/>
    </location>
</feature>
<evidence type="ECO:0000256" key="5">
    <source>
        <dbReference type="ARBA" id="ARBA00022833"/>
    </source>
</evidence>
<dbReference type="Proteomes" id="UP001066276">
    <property type="component" value="Chromosome 7"/>
</dbReference>
<dbReference type="InterPro" id="IPR013087">
    <property type="entry name" value="Znf_C2H2_type"/>
</dbReference>
<evidence type="ECO:0000259" key="9">
    <source>
        <dbReference type="PROSITE" id="PS50157"/>
    </source>
</evidence>
<comment type="subcellular location">
    <subcellularLocation>
        <location evidence="1">Nucleus</location>
    </subcellularLocation>
</comment>
<feature type="domain" description="C2H2-type" evidence="9">
    <location>
        <begin position="337"/>
        <end position="364"/>
    </location>
</feature>
<organism evidence="10 11">
    <name type="scientific">Pleurodeles waltl</name>
    <name type="common">Iberian ribbed newt</name>
    <dbReference type="NCBI Taxonomy" id="8319"/>
    <lineage>
        <taxon>Eukaryota</taxon>
        <taxon>Metazoa</taxon>
        <taxon>Chordata</taxon>
        <taxon>Craniata</taxon>
        <taxon>Vertebrata</taxon>
        <taxon>Euteleostomi</taxon>
        <taxon>Amphibia</taxon>
        <taxon>Batrachia</taxon>
        <taxon>Caudata</taxon>
        <taxon>Salamandroidea</taxon>
        <taxon>Salamandridae</taxon>
        <taxon>Pleurodelinae</taxon>
        <taxon>Pleurodeles</taxon>
    </lineage>
</organism>
<evidence type="ECO:0000313" key="10">
    <source>
        <dbReference type="EMBL" id="KAJ1131099.1"/>
    </source>
</evidence>
<feature type="region of interest" description="Disordered" evidence="8">
    <location>
        <begin position="57"/>
        <end position="83"/>
    </location>
</feature>
<name>A0AAV7PT97_PLEWA</name>
<dbReference type="EMBL" id="JANPWB010000011">
    <property type="protein sequence ID" value="KAJ1131099.1"/>
    <property type="molecule type" value="Genomic_DNA"/>
</dbReference>
<feature type="compositionally biased region" description="Basic and acidic residues" evidence="8">
    <location>
        <begin position="69"/>
        <end position="78"/>
    </location>
</feature>
<evidence type="ECO:0000256" key="7">
    <source>
        <dbReference type="PROSITE-ProRule" id="PRU00042"/>
    </source>
</evidence>
<dbReference type="PANTHER" id="PTHR24377">
    <property type="entry name" value="IP01015P-RELATED"/>
    <property type="match status" value="1"/>
</dbReference>
<dbReference type="GO" id="GO:0008270">
    <property type="term" value="F:zinc ion binding"/>
    <property type="evidence" value="ECO:0007669"/>
    <property type="project" value="UniProtKB-KW"/>
</dbReference>
<evidence type="ECO:0000256" key="3">
    <source>
        <dbReference type="ARBA" id="ARBA00022737"/>
    </source>
</evidence>
<dbReference type="AlphaFoldDB" id="A0AAV7PT97"/>
<dbReference type="FunFam" id="3.30.160.60:FF:001670">
    <property type="entry name" value="Zinc finger protein 524"/>
    <property type="match status" value="1"/>
</dbReference>
<feature type="region of interest" description="Disordered" evidence="8">
    <location>
        <begin position="1"/>
        <end position="41"/>
    </location>
</feature>
<dbReference type="FunFam" id="3.30.160.60:FF:001498">
    <property type="entry name" value="Zinc finger protein 404"/>
    <property type="match status" value="1"/>
</dbReference>
<evidence type="ECO:0000256" key="4">
    <source>
        <dbReference type="ARBA" id="ARBA00022771"/>
    </source>
</evidence>
<dbReference type="InterPro" id="IPR050826">
    <property type="entry name" value="Krueppel_C2H2_ZnFinger"/>
</dbReference>
<dbReference type="SUPFAM" id="SSF57667">
    <property type="entry name" value="beta-beta-alpha zinc fingers"/>
    <property type="match status" value="2"/>
</dbReference>
<dbReference type="GO" id="GO:0005634">
    <property type="term" value="C:nucleus"/>
    <property type="evidence" value="ECO:0007669"/>
    <property type="project" value="UniProtKB-SubCell"/>
</dbReference>
<dbReference type="InterPro" id="IPR036236">
    <property type="entry name" value="Znf_C2H2_sf"/>
</dbReference>
<protein>
    <recommendedName>
        <fullName evidence="9">C2H2-type domain-containing protein</fullName>
    </recommendedName>
</protein>
<dbReference type="FunFam" id="3.30.160.60:FF:000710">
    <property type="entry name" value="Zinc finger protein 768"/>
    <property type="match status" value="1"/>
</dbReference>
<feature type="compositionally biased region" description="Polar residues" evidence="8">
    <location>
        <begin position="263"/>
        <end position="275"/>
    </location>
</feature>
<dbReference type="PROSITE" id="PS50157">
    <property type="entry name" value="ZINC_FINGER_C2H2_2"/>
    <property type="match status" value="4"/>
</dbReference>
<keyword evidence="2" id="KW-0479">Metal-binding</keyword>
<feature type="domain" description="C2H2-type" evidence="9">
    <location>
        <begin position="421"/>
        <end position="449"/>
    </location>
</feature>
<comment type="caution">
    <text evidence="10">The sequence shown here is derived from an EMBL/GenBank/DDBJ whole genome shotgun (WGS) entry which is preliminary data.</text>
</comment>
<feature type="region of interest" description="Disordered" evidence="8">
    <location>
        <begin position="201"/>
        <end position="295"/>
    </location>
</feature>
<proteinExistence type="predicted"/>
<feature type="region of interest" description="Disordered" evidence="8">
    <location>
        <begin position="457"/>
        <end position="502"/>
    </location>
</feature>
<evidence type="ECO:0000313" key="11">
    <source>
        <dbReference type="Proteomes" id="UP001066276"/>
    </source>
</evidence>
<dbReference type="Gene3D" id="3.30.160.60">
    <property type="entry name" value="Classic Zinc Finger"/>
    <property type="match status" value="4"/>
</dbReference>
<keyword evidence="4 7" id="KW-0863">Zinc-finger</keyword>
<feature type="compositionally biased region" description="Low complexity" evidence="8">
    <location>
        <begin position="489"/>
        <end position="502"/>
    </location>
</feature>
<accession>A0AAV7PT97</accession>
<dbReference type="SMART" id="SM00355">
    <property type="entry name" value="ZnF_C2H2"/>
    <property type="match status" value="4"/>
</dbReference>
<feature type="compositionally biased region" description="Polar residues" evidence="8">
    <location>
        <begin position="1"/>
        <end position="10"/>
    </location>
</feature>
<gene>
    <name evidence="10" type="ORF">NDU88_009442</name>
</gene>
<keyword evidence="11" id="KW-1185">Reference proteome</keyword>
<evidence type="ECO:0000256" key="8">
    <source>
        <dbReference type="SAM" id="MobiDB-lite"/>
    </source>
</evidence>
<evidence type="ECO:0000256" key="2">
    <source>
        <dbReference type="ARBA" id="ARBA00022723"/>
    </source>
</evidence>